<sequence length="156" mass="17383">MAIVQLLNGPYHGCAGRCFSSSVLLVDERKQEVIEIHSNLSVVVGQVLLERKLLWELKIVNRLAPELRKLGKTLKAVFGENQNIHAIEVVNSQERIVALDVELVTTLTGNSVSQALIEEEWSEGMPSSSKRMHDEATSHAVQQLMKCSRISKCHRG</sequence>
<dbReference type="EMBL" id="JADCNM010000006">
    <property type="protein sequence ID" value="KAG0477575.1"/>
    <property type="molecule type" value="Genomic_DNA"/>
</dbReference>
<evidence type="ECO:0000313" key="2">
    <source>
        <dbReference type="Proteomes" id="UP000639772"/>
    </source>
</evidence>
<comment type="caution">
    <text evidence="1">The sequence shown here is derived from an EMBL/GenBank/DDBJ whole genome shotgun (WGS) entry which is preliminary data.</text>
</comment>
<gene>
    <name evidence="1" type="ORF">HPP92_012294</name>
</gene>
<organism evidence="1 2">
    <name type="scientific">Vanilla planifolia</name>
    <name type="common">Vanilla</name>
    <dbReference type="NCBI Taxonomy" id="51239"/>
    <lineage>
        <taxon>Eukaryota</taxon>
        <taxon>Viridiplantae</taxon>
        <taxon>Streptophyta</taxon>
        <taxon>Embryophyta</taxon>
        <taxon>Tracheophyta</taxon>
        <taxon>Spermatophyta</taxon>
        <taxon>Magnoliopsida</taxon>
        <taxon>Liliopsida</taxon>
        <taxon>Asparagales</taxon>
        <taxon>Orchidaceae</taxon>
        <taxon>Vanilloideae</taxon>
        <taxon>Vanilleae</taxon>
        <taxon>Vanilla</taxon>
    </lineage>
</organism>
<name>A0A835QQ78_VANPL</name>
<reference evidence="1 2" key="1">
    <citation type="journal article" date="2020" name="Nat. Food">
        <title>A phased Vanilla planifolia genome enables genetic improvement of flavour and production.</title>
        <authorList>
            <person name="Hasing T."/>
            <person name="Tang H."/>
            <person name="Brym M."/>
            <person name="Khazi F."/>
            <person name="Huang T."/>
            <person name="Chambers A.H."/>
        </authorList>
    </citation>
    <scope>NUCLEOTIDE SEQUENCE [LARGE SCALE GENOMIC DNA]</scope>
    <source>
        <tissue evidence="1">Leaf</tissue>
    </source>
</reference>
<proteinExistence type="predicted"/>
<evidence type="ECO:0000313" key="1">
    <source>
        <dbReference type="EMBL" id="KAG0477575.1"/>
    </source>
</evidence>
<accession>A0A835QQ78</accession>
<dbReference type="AlphaFoldDB" id="A0A835QQ78"/>
<dbReference type="Proteomes" id="UP000639772">
    <property type="component" value="Chromosome 6"/>
</dbReference>
<protein>
    <submittedName>
        <fullName evidence="1">Uncharacterized protein</fullName>
    </submittedName>
</protein>